<gene>
    <name evidence="4" type="ORF">HN018_10085</name>
</gene>
<dbReference type="PANTHER" id="PTHR43861">
    <property type="entry name" value="TRANS-ACONITATE 2-METHYLTRANSFERASE-RELATED"/>
    <property type="match status" value="1"/>
</dbReference>
<proteinExistence type="predicted"/>
<dbReference type="GO" id="GO:0008168">
    <property type="term" value="F:methyltransferase activity"/>
    <property type="evidence" value="ECO:0007669"/>
    <property type="project" value="UniProtKB-KW"/>
</dbReference>
<dbReference type="RefSeq" id="WP_171833980.1">
    <property type="nucleotide sequence ID" value="NZ_CP053708.1"/>
</dbReference>
<reference evidence="4 5" key="1">
    <citation type="journal article" date="2014" name="World J. Microbiol. Biotechnol.">
        <title>Biodiversity and physiological characteristics of Antarctic and Arctic lichens-associated bacteria.</title>
        <authorList>
            <person name="Lee Y.M."/>
            <person name="Kim E.H."/>
            <person name="Lee H.K."/>
            <person name="Hong S.G."/>
        </authorList>
    </citation>
    <scope>NUCLEOTIDE SEQUENCE [LARGE SCALE GENOMIC DNA]</scope>
    <source>
        <strain evidence="4 5">PAMC 26569</strain>
    </source>
</reference>
<evidence type="ECO:0000259" key="3">
    <source>
        <dbReference type="Pfam" id="PF13649"/>
    </source>
</evidence>
<sequence length="361" mass="40138">MDVIASLADLEIKIAECNHILAHDSDDAMRRLFNSFRMDFSSEAPADPFSPAYRDFQMTLYRTIAGRSYEILNERSHFDTVGKAACPFPYYLKSSWTAGHHLLAIGYMLCKLELPPGARILEFGPGWGNTTIELARIGFDVTVIDIEPNFLDVICLRAATAGVTVTTIEDDFFHAETVEQPYDAALFFASFHHCDDHMRLLRALHRAVVPGGSVYLASEPIIAQYGTPWGVRMDGEALWAARNFGWLELGFDDVYFREALARTGWHGTFHPCGTVPWASVWHLQRLDDLPPAAAASPVEVQADPDCGAPTALAHAAPIDPVPLDTDDADWASRELEAVYRSTSWRITRPLRALRGALTRST</sequence>
<accession>A0A6M8HPT1</accession>
<dbReference type="InterPro" id="IPR029063">
    <property type="entry name" value="SAM-dependent_MTases_sf"/>
</dbReference>
<dbReference type="Proteomes" id="UP000500767">
    <property type="component" value="Chromosome"/>
</dbReference>
<dbReference type="Pfam" id="PF13649">
    <property type="entry name" value="Methyltransf_25"/>
    <property type="match status" value="1"/>
</dbReference>
<name>A0A6M8HPT1_9PROT</name>
<keyword evidence="5" id="KW-1185">Reference proteome</keyword>
<keyword evidence="1 4" id="KW-0489">Methyltransferase</keyword>
<feature type="domain" description="Methyltransferase" evidence="3">
    <location>
        <begin position="120"/>
        <end position="212"/>
    </location>
</feature>
<organism evidence="4 5">
    <name type="scientific">Lichenicola cladoniae</name>
    <dbReference type="NCBI Taxonomy" id="1484109"/>
    <lineage>
        <taxon>Bacteria</taxon>
        <taxon>Pseudomonadati</taxon>
        <taxon>Pseudomonadota</taxon>
        <taxon>Alphaproteobacteria</taxon>
        <taxon>Acetobacterales</taxon>
        <taxon>Acetobacteraceae</taxon>
        <taxon>Lichenicola</taxon>
    </lineage>
</organism>
<protein>
    <submittedName>
        <fullName evidence="4">Class I SAM-dependent methyltransferase</fullName>
    </submittedName>
</protein>
<evidence type="ECO:0000256" key="1">
    <source>
        <dbReference type="ARBA" id="ARBA00022603"/>
    </source>
</evidence>
<dbReference type="Gene3D" id="3.40.50.150">
    <property type="entry name" value="Vaccinia Virus protein VP39"/>
    <property type="match status" value="1"/>
</dbReference>
<dbReference type="InterPro" id="IPR041698">
    <property type="entry name" value="Methyltransf_25"/>
</dbReference>
<evidence type="ECO:0000256" key="2">
    <source>
        <dbReference type="ARBA" id="ARBA00022679"/>
    </source>
</evidence>
<evidence type="ECO:0000313" key="4">
    <source>
        <dbReference type="EMBL" id="QKE90338.1"/>
    </source>
</evidence>
<dbReference type="KEGG" id="lck:HN018_10085"/>
<dbReference type="SUPFAM" id="SSF53335">
    <property type="entry name" value="S-adenosyl-L-methionine-dependent methyltransferases"/>
    <property type="match status" value="1"/>
</dbReference>
<evidence type="ECO:0000313" key="5">
    <source>
        <dbReference type="Proteomes" id="UP000500767"/>
    </source>
</evidence>
<dbReference type="PANTHER" id="PTHR43861:SF1">
    <property type="entry name" value="TRANS-ACONITATE 2-METHYLTRANSFERASE"/>
    <property type="match status" value="1"/>
</dbReference>
<dbReference type="EMBL" id="CP053708">
    <property type="protein sequence ID" value="QKE90338.1"/>
    <property type="molecule type" value="Genomic_DNA"/>
</dbReference>
<dbReference type="CDD" id="cd02440">
    <property type="entry name" value="AdoMet_MTases"/>
    <property type="match status" value="1"/>
</dbReference>
<dbReference type="AlphaFoldDB" id="A0A6M8HPT1"/>
<dbReference type="GO" id="GO:0032259">
    <property type="term" value="P:methylation"/>
    <property type="evidence" value="ECO:0007669"/>
    <property type="project" value="UniProtKB-KW"/>
</dbReference>
<keyword evidence="2 4" id="KW-0808">Transferase</keyword>